<proteinExistence type="predicted"/>
<dbReference type="STRING" id="1003.SAMN04488541_10565"/>
<evidence type="ECO:0008006" key="4">
    <source>
        <dbReference type="Google" id="ProtNLM"/>
    </source>
</evidence>
<evidence type="ECO:0000256" key="1">
    <source>
        <dbReference type="SAM" id="SignalP"/>
    </source>
</evidence>
<name>A0A1I2JRT3_9BACT</name>
<dbReference type="RefSeq" id="WP_091549286.1">
    <property type="nucleotide sequence ID" value="NZ_FONY01000056.1"/>
</dbReference>
<reference evidence="2 3" key="1">
    <citation type="submission" date="2016-10" db="EMBL/GenBank/DDBJ databases">
        <authorList>
            <person name="de Groot N.N."/>
        </authorList>
    </citation>
    <scope>NUCLEOTIDE SEQUENCE [LARGE SCALE GENOMIC DNA]</scope>
    <source>
        <strain>GEY</strain>
        <strain evidence="3">DSM 9560</strain>
    </source>
</reference>
<sequence>MKLQIFLLIFYFWSCIAFAQDFQLLGQQSFNTIAQVAQDRYGNIYVVEKDGVIHQFDSLGRKLLVYSPPTIAEVSLFEARNTVRLFAFYRDLQSYTLLNRFLTPIENYKFENENIGFVRLANLSADNQLWILDDVDFAIKKFNKNFNQIVLKTPLDLLFVENNYDINYLCEYQNQLFLNDRYTGILIFDNLGNFKRKITLTRGIEQFNFFNEEVYFLENNTIRFLHLYLTTERILPLPEQWKNKAKKVLCQKQRLFLFSEKEMVIFSHELH</sequence>
<feature type="chain" id="PRO_5011635481" description="WG containing repeat-containing protein" evidence="1">
    <location>
        <begin position="20"/>
        <end position="271"/>
    </location>
</feature>
<dbReference type="AlphaFoldDB" id="A0A1I2JRT3"/>
<gene>
    <name evidence="2" type="ORF">SAMN04488541_10565</name>
</gene>
<feature type="signal peptide" evidence="1">
    <location>
        <begin position="1"/>
        <end position="19"/>
    </location>
</feature>
<evidence type="ECO:0000313" key="2">
    <source>
        <dbReference type="EMBL" id="SFF55476.1"/>
    </source>
</evidence>
<keyword evidence="1" id="KW-0732">Signal</keyword>
<organism evidence="2 3">
    <name type="scientific">Thermoflexibacter ruber</name>
    <dbReference type="NCBI Taxonomy" id="1003"/>
    <lineage>
        <taxon>Bacteria</taxon>
        <taxon>Pseudomonadati</taxon>
        <taxon>Bacteroidota</taxon>
        <taxon>Cytophagia</taxon>
        <taxon>Cytophagales</taxon>
        <taxon>Thermoflexibacteraceae</taxon>
        <taxon>Thermoflexibacter</taxon>
    </lineage>
</organism>
<protein>
    <recommendedName>
        <fullName evidence="4">WG containing repeat-containing protein</fullName>
    </recommendedName>
</protein>
<dbReference type="EMBL" id="FONY01000056">
    <property type="protein sequence ID" value="SFF55476.1"/>
    <property type="molecule type" value="Genomic_DNA"/>
</dbReference>
<dbReference type="OrthoDB" id="1116010at2"/>
<accession>A0A1I2JRT3</accession>
<dbReference type="Proteomes" id="UP000199513">
    <property type="component" value="Unassembled WGS sequence"/>
</dbReference>
<keyword evidence="3" id="KW-1185">Reference proteome</keyword>
<evidence type="ECO:0000313" key="3">
    <source>
        <dbReference type="Proteomes" id="UP000199513"/>
    </source>
</evidence>